<dbReference type="CDD" id="cd09077">
    <property type="entry name" value="R1-I-EN"/>
    <property type="match status" value="1"/>
</dbReference>
<dbReference type="InterPro" id="IPR043502">
    <property type="entry name" value="DNA/RNA_pol_sf"/>
</dbReference>
<evidence type="ECO:0000313" key="5">
    <source>
        <dbReference type="Proteomes" id="UP001652628"/>
    </source>
</evidence>
<keyword evidence="1" id="KW-0863">Zinc-finger</keyword>
<dbReference type="Pfam" id="PF00078">
    <property type="entry name" value="RVT_1"/>
    <property type="match status" value="1"/>
</dbReference>
<feature type="compositionally biased region" description="Basic and acidic residues" evidence="2">
    <location>
        <begin position="512"/>
        <end position="524"/>
    </location>
</feature>
<keyword evidence="1" id="KW-0479">Metal-binding</keyword>
<feature type="compositionally biased region" description="Basic residues" evidence="2">
    <location>
        <begin position="316"/>
        <end position="326"/>
    </location>
</feature>
<dbReference type="InterPro" id="IPR036691">
    <property type="entry name" value="Endo/exonu/phosph_ase_sf"/>
</dbReference>
<feature type="region of interest" description="Disordered" evidence="2">
    <location>
        <begin position="183"/>
        <end position="211"/>
    </location>
</feature>
<protein>
    <recommendedName>
        <fullName evidence="7">Retrovirus-related Pol polyprotein from type-1 retrotransposable element R1</fullName>
    </recommendedName>
</protein>
<dbReference type="Proteomes" id="UP001652628">
    <property type="component" value="Chromosome 3"/>
</dbReference>
<feature type="compositionally biased region" description="Polar residues" evidence="2">
    <location>
        <begin position="226"/>
        <end position="238"/>
    </location>
</feature>
<feature type="region of interest" description="Disordered" evidence="2">
    <location>
        <begin position="225"/>
        <end position="330"/>
    </location>
</feature>
<evidence type="ECO:0000256" key="1">
    <source>
        <dbReference type="PROSITE-ProRule" id="PRU00047"/>
    </source>
</evidence>
<evidence type="ECO:0008006" key="7">
    <source>
        <dbReference type="Google" id="ProtNLM"/>
    </source>
</evidence>
<dbReference type="InterPro" id="IPR001878">
    <property type="entry name" value="Znf_CCHC"/>
</dbReference>
<dbReference type="SUPFAM" id="SSF56219">
    <property type="entry name" value="DNase I-like"/>
    <property type="match status" value="1"/>
</dbReference>
<gene>
    <name evidence="6" type="primary">LOC139352721</name>
</gene>
<dbReference type="GeneID" id="139352721"/>
<organism evidence="5 6">
    <name type="scientific">Drosophila suzukii</name>
    <name type="common">Spotted-wing drosophila fruit fly</name>
    <dbReference type="NCBI Taxonomy" id="28584"/>
    <lineage>
        <taxon>Eukaryota</taxon>
        <taxon>Metazoa</taxon>
        <taxon>Ecdysozoa</taxon>
        <taxon>Arthropoda</taxon>
        <taxon>Hexapoda</taxon>
        <taxon>Insecta</taxon>
        <taxon>Pterygota</taxon>
        <taxon>Neoptera</taxon>
        <taxon>Endopterygota</taxon>
        <taxon>Diptera</taxon>
        <taxon>Brachycera</taxon>
        <taxon>Muscomorpha</taxon>
        <taxon>Ephydroidea</taxon>
        <taxon>Drosophilidae</taxon>
        <taxon>Drosophila</taxon>
        <taxon>Sophophora</taxon>
    </lineage>
</organism>
<feature type="compositionally biased region" description="Basic and acidic residues" evidence="2">
    <location>
        <begin position="90"/>
        <end position="105"/>
    </location>
</feature>
<name>A0ABM4TNB8_DROSZ</name>
<evidence type="ECO:0000313" key="6">
    <source>
        <dbReference type="RefSeq" id="XP_070851452.1"/>
    </source>
</evidence>
<keyword evidence="5" id="KW-1185">Reference proteome</keyword>
<dbReference type="SUPFAM" id="SSF56672">
    <property type="entry name" value="DNA/RNA polymerases"/>
    <property type="match status" value="1"/>
</dbReference>
<dbReference type="InterPro" id="IPR000477">
    <property type="entry name" value="RT_dom"/>
</dbReference>
<feature type="region of interest" description="Disordered" evidence="2">
    <location>
        <begin position="53"/>
        <end position="128"/>
    </location>
</feature>
<keyword evidence="1" id="KW-0862">Zinc</keyword>
<evidence type="ECO:0000259" key="4">
    <source>
        <dbReference type="PROSITE" id="PS50878"/>
    </source>
</evidence>
<sequence>MQTTWQWQPHKWKSTRGNPTARARILEALNPIPNNKPGETVPNLSVSTVNAPSLSRRIENKGTEAAGAFKSSSKLLRSPVLEKPAGQPSTREDDKLQDAAKRQRDPGSPTGGQRTASAKRPKADKELTGPEQLAEIGALLDEVLHLTSVMQVRHINVTMKAMFSRVKSLQEGAVISFNQVGDSHQQKETTECNKCKGPLRNSESKEQQTPVCLQKDNAAQTEFWRNATQGPMVTSAVQTDPWRRLSQPGTVLDGGEPPTSPAQSSARRAPAGSQQKKKRNPHEEHAKKRDPRGKTAAGGSAGKDDGKDATTAWRKAAPKKRARKPHRPDALIVEANGKTYSEVLAMVTRRDDGKLQSLSTRLNKVRRTANGNLLLELNRSKDTSTEEIKESLEAVLGEATAARALSENARTRTVVISDLDPLVEAVDVTKALVDQFAVNAESVKLRSLRPSHRDTQTAVVGLPSRDAEAVLCKGKIKLGWSICKVKERDSQPRCYKCLEIGHIAIKCHTKVDRSGRNEVEEPPSRKQAVSSRRKKSRSQTPRMEVIQINLNHCRAAQDLLLQSARESKADLAVISEPYKVKDDGDWITDTSGKAAIWLCRRNGKSFLDVHKGSGFVRARIGEMWVYSCYLAPSLSTTDFSHALDTIAFDARGRYPAISQATSTHVTLLNEGTQETFNRAGAGSIIDLTFVNSALAQRSHWRIGDFFTASDHEAILCTVGTRPGPETRNRAVKGYRQETLNAEAMSRCLADMHCSTEADANTNADAIAASLEDACRTGMLMRKPYSRDHEPVPWWNSEIATLRRICLRARRAFQRSRRTDRAEAAHVAFKQAKRTLKHAILDSKRECFLKLCDAAEQDPCGGAYRLVVKRVSAGSRSPTDPETLSDIVRTLFPSGSAKESEQHETAPTWEIEEVTEAEVAEAGRSLQNNKAPGPDAVPNRAMKLALGLRPGTFADLYNACLREGTFPRRWKAQKLLLLNKPGKPPGEASSYRPICLLDTVGKVFEKLISKRLNLAVDAAGGLSTAQFAAEAIRGKRWKGGTKKYCLLVTLDIKNAFNTANWTRIMQALRRLRIPEYLTRIVDSYLGERVLLFDTSDGPKEYFVTAGVRRSAEASHACKRPRDWLRGRRRHHDRGQDDSRSGGHGKHCGEEGGVMALTCRAPTRGT</sequence>
<reference evidence="6" key="1">
    <citation type="submission" date="2025-08" db="UniProtKB">
        <authorList>
            <consortium name="RefSeq"/>
        </authorList>
    </citation>
    <scope>IDENTIFICATION</scope>
</reference>
<evidence type="ECO:0000259" key="3">
    <source>
        <dbReference type="PROSITE" id="PS50158"/>
    </source>
</evidence>
<feature type="domain" description="Reverse transcriptase" evidence="4">
    <location>
        <begin position="958"/>
        <end position="1164"/>
    </location>
</feature>
<dbReference type="Gene3D" id="3.60.10.10">
    <property type="entry name" value="Endonuclease/exonuclease/phosphatase"/>
    <property type="match status" value="2"/>
</dbReference>
<dbReference type="RefSeq" id="XP_070851452.1">
    <property type="nucleotide sequence ID" value="XM_070995351.1"/>
</dbReference>
<feature type="compositionally biased region" description="Basic and acidic residues" evidence="2">
    <location>
        <begin position="184"/>
        <end position="194"/>
    </location>
</feature>
<dbReference type="PANTHER" id="PTHR19446">
    <property type="entry name" value="REVERSE TRANSCRIPTASES"/>
    <property type="match status" value="1"/>
</dbReference>
<feature type="region of interest" description="Disordered" evidence="2">
    <location>
        <begin position="512"/>
        <end position="541"/>
    </location>
</feature>
<feature type="domain" description="CCHC-type" evidence="3">
    <location>
        <begin position="493"/>
        <end position="507"/>
    </location>
</feature>
<evidence type="ECO:0000256" key="2">
    <source>
        <dbReference type="SAM" id="MobiDB-lite"/>
    </source>
</evidence>
<accession>A0ABM4TNB8</accession>
<dbReference type="PROSITE" id="PS50158">
    <property type="entry name" value="ZF_CCHC"/>
    <property type="match status" value="1"/>
</dbReference>
<dbReference type="PROSITE" id="PS50878">
    <property type="entry name" value="RT_POL"/>
    <property type="match status" value="1"/>
</dbReference>
<proteinExistence type="predicted"/>
<feature type="region of interest" description="Disordered" evidence="2">
    <location>
        <begin position="1121"/>
        <end position="1149"/>
    </location>
</feature>
<feature type="compositionally biased region" description="Low complexity" evidence="2">
    <location>
        <begin position="261"/>
        <end position="274"/>
    </location>
</feature>